<sequence>MPEVAVVFLVRGADPNWFVGVERFASSLNATAAGLAYKLYIILKGFASENEKAIVVSRFSSLVPVVLETQDKEFDIGAYRDALPYIEEDLVLFLNTHAEILAPYWLQKIAISMRRPGMGMVGATGSFESLSQLDGRFPTFPNVHVRTNAFMLRRQDAISMLGSLSIRSKIDAFLVESGPASLTRRFIIRGFDVAIVCRSGRSYPPPLWPSSGTFRQFDQFGLLIGDNQTRTYARAPWKEKRELVVRTWGKYLQMGNRVAWRLEQD</sequence>
<evidence type="ECO:0000313" key="2">
    <source>
        <dbReference type="Proteomes" id="UP000190092"/>
    </source>
</evidence>
<reference evidence="2" key="1">
    <citation type="submission" date="2017-02" db="EMBL/GenBank/DDBJ databases">
        <authorList>
            <person name="Varghese N."/>
            <person name="Submissions S."/>
        </authorList>
    </citation>
    <scope>NUCLEOTIDE SEQUENCE [LARGE SCALE GENOMIC DNA]</scope>
    <source>
        <strain evidence="2">ATCC 27094</strain>
    </source>
</reference>
<evidence type="ECO:0008006" key="3">
    <source>
        <dbReference type="Google" id="ProtNLM"/>
    </source>
</evidence>
<proteinExistence type="predicted"/>
<dbReference type="STRING" id="225324.SAMN02745126_06571"/>
<protein>
    <recommendedName>
        <fullName evidence="3">Glycosyltransferase, GT2 family</fullName>
    </recommendedName>
</protein>
<dbReference type="EMBL" id="FUWJ01000026">
    <property type="protein sequence ID" value="SKA42110.1"/>
    <property type="molecule type" value="Genomic_DNA"/>
</dbReference>
<accession>A0A1T4TNU3</accession>
<dbReference type="AlphaFoldDB" id="A0A1T4TNU3"/>
<keyword evidence="2" id="KW-1185">Reference proteome</keyword>
<gene>
    <name evidence="1" type="ORF">SAMN02745126_06571</name>
</gene>
<dbReference type="OrthoDB" id="174925at2"/>
<evidence type="ECO:0000313" key="1">
    <source>
        <dbReference type="EMBL" id="SKA42110.1"/>
    </source>
</evidence>
<dbReference type="Proteomes" id="UP000190092">
    <property type="component" value="Unassembled WGS sequence"/>
</dbReference>
<organism evidence="1 2">
    <name type="scientific">Enhydrobacter aerosaccus</name>
    <dbReference type="NCBI Taxonomy" id="225324"/>
    <lineage>
        <taxon>Bacteria</taxon>
        <taxon>Pseudomonadati</taxon>
        <taxon>Pseudomonadota</taxon>
        <taxon>Alphaproteobacteria</taxon>
        <taxon>Hyphomicrobiales</taxon>
        <taxon>Enhydrobacter</taxon>
    </lineage>
</organism>
<name>A0A1T4TNU3_9HYPH</name>
<dbReference type="RefSeq" id="WP_139374225.1">
    <property type="nucleotide sequence ID" value="NZ_FUWJ01000026.1"/>
</dbReference>